<dbReference type="Pfam" id="PF13921">
    <property type="entry name" value="Myb_DNA-bind_6"/>
    <property type="match status" value="1"/>
</dbReference>
<dbReference type="Gene3D" id="1.10.10.60">
    <property type="entry name" value="Homeodomain-like"/>
    <property type="match status" value="2"/>
</dbReference>
<feature type="compositionally biased region" description="Acidic residues" evidence="2">
    <location>
        <begin position="31"/>
        <end position="44"/>
    </location>
</feature>
<dbReference type="PROSITE" id="PS51294">
    <property type="entry name" value="HTH_MYB"/>
    <property type="match status" value="1"/>
</dbReference>
<evidence type="ECO:0000256" key="2">
    <source>
        <dbReference type="SAM" id="MobiDB-lite"/>
    </source>
</evidence>
<reference evidence="7" key="1">
    <citation type="journal article" date="2023" name="Commun. Biol.">
        <title>Genome analysis of Parmales, the sister group of diatoms, reveals the evolutionary specialization of diatoms from phago-mixotrophs to photoautotrophs.</title>
        <authorList>
            <person name="Ban H."/>
            <person name="Sato S."/>
            <person name="Yoshikawa S."/>
            <person name="Yamada K."/>
            <person name="Nakamura Y."/>
            <person name="Ichinomiya M."/>
            <person name="Sato N."/>
            <person name="Blanc-Mathieu R."/>
            <person name="Endo H."/>
            <person name="Kuwata A."/>
            <person name="Ogata H."/>
        </authorList>
    </citation>
    <scope>NUCLEOTIDE SEQUENCE [LARGE SCALE GENOMIC DNA]</scope>
    <source>
        <strain evidence="7">NIES 3701</strain>
    </source>
</reference>
<proteinExistence type="predicted"/>
<evidence type="ECO:0000256" key="1">
    <source>
        <dbReference type="ARBA" id="ARBA00023242"/>
    </source>
</evidence>
<dbReference type="Proteomes" id="UP001165085">
    <property type="component" value="Unassembled WGS sequence"/>
</dbReference>
<protein>
    <submittedName>
        <fullName evidence="6">Uncharacterized protein</fullName>
    </submittedName>
</protein>
<evidence type="ECO:0000259" key="3">
    <source>
        <dbReference type="PROSITE" id="PS50090"/>
    </source>
</evidence>
<dbReference type="EMBL" id="BRXY01000515">
    <property type="protein sequence ID" value="GMH98382.1"/>
    <property type="molecule type" value="Genomic_DNA"/>
</dbReference>
<feature type="domain" description="SANT" evidence="4">
    <location>
        <begin position="158"/>
        <end position="212"/>
    </location>
</feature>
<dbReference type="InterPro" id="IPR017930">
    <property type="entry name" value="Myb_dom"/>
</dbReference>
<dbReference type="SMART" id="SM00717">
    <property type="entry name" value="SANT"/>
    <property type="match status" value="2"/>
</dbReference>
<accession>A0A9W7BXI2</accession>
<dbReference type="PANTHER" id="PTHR46734">
    <property type="entry name" value="TELOMERIC REPEAT-BINDING FACTOR 1 TERF1"/>
    <property type="match status" value="1"/>
</dbReference>
<organism evidence="6 7">
    <name type="scientific">Triparma strigata</name>
    <dbReference type="NCBI Taxonomy" id="1606541"/>
    <lineage>
        <taxon>Eukaryota</taxon>
        <taxon>Sar</taxon>
        <taxon>Stramenopiles</taxon>
        <taxon>Ochrophyta</taxon>
        <taxon>Bolidophyceae</taxon>
        <taxon>Parmales</taxon>
        <taxon>Triparmaceae</taxon>
        <taxon>Triparma</taxon>
    </lineage>
</organism>
<dbReference type="AlphaFoldDB" id="A0A9W7BXI2"/>
<evidence type="ECO:0000259" key="4">
    <source>
        <dbReference type="PROSITE" id="PS51293"/>
    </source>
</evidence>
<dbReference type="PROSITE" id="PS51293">
    <property type="entry name" value="SANT"/>
    <property type="match status" value="1"/>
</dbReference>
<feature type="compositionally biased region" description="Basic and acidic residues" evidence="2">
    <location>
        <begin position="71"/>
        <end position="80"/>
    </location>
</feature>
<feature type="region of interest" description="Disordered" evidence="2">
    <location>
        <begin position="31"/>
        <end position="84"/>
    </location>
</feature>
<dbReference type="CDD" id="cd00167">
    <property type="entry name" value="SANT"/>
    <property type="match status" value="2"/>
</dbReference>
<dbReference type="InterPro" id="IPR001005">
    <property type="entry name" value="SANT/Myb"/>
</dbReference>
<dbReference type="SUPFAM" id="SSF46689">
    <property type="entry name" value="Homeodomain-like"/>
    <property type="match status" value="2"/>
</dbReference>
<dbReference type="PROSITE" id="PS50090">
    <property type="entry name" value="MYB_LIKE"/>
    <property type="match status" value="1"/>
</dbReference>
<gene>
    <name evidence="6" type="ORF">TrST_g9821</name>
</gene>
<dbReference type="PANTHER" id="PTHR46734:SF1">
    <property type="entry name" value="TELOMERIC REPEAT-BINDING FACTOR 1"/>
    <property type="match status" value="1"/>
</dbReference>
<keyword evidence="7" id="KW-1185">Reference proteome</keyword>
<evidence type="ECO:0000259" key="5">
    <source>
        <dbReference type="PROSITE" id="PS51294"/>
    </source>
</evidence>
<sequence>MNAVKQEESNMIDIDVKFEYLMVIKREEGYFDETNEEEGGDGGDDVGGGELVVKEEEGEEEVEEVVAGVKRKTEEETESRKTKKKWGGNGFFAWTEEEEDALLKGIGKYGTDWKRIKEENDKVLGDRTAKALQNRLKYKYPEKFKELRAATPPRKRYPAGDAWTAEEVEALKRGMKKYGQDWDEIRKSENKILGRRTPGALCTKYYSKFKNK</sequence>
<feature type="domain" description="Myb-like" evidence="3">
    <location>
        <begin position="94"/>
        <end position="140"/>
    </location>
</feature>
<dbReference type="InterPro" id="IPR052450">
    <property type="entry name" value="TRBD-Containing_Protein"/>
</dbReference>
<evidence type="ECO:0000313" key="7">
    <source>
        <dbReference type="Proteomes" id="UP001165085"/>
    </source>
</evidence>
<comment type="caution">
    <text evidence="6">The sequence shown here is derived from an EMBL/GenBank/DDBJ whole genome shotgun (WGS) entry which is preliminary data.</text>
</comment>
<keyword evidence="1" id="KW-0539">Nucleus</keyword>
<dbReference type="Pfam" id="PF00249">
    <property type="entry name" value="Myb_DNA-binding"/>
    <property type="match status" value="1"/>
</dbReference>
<name>A0A9W7BXI2_9STRA</name>
<dbReference type="InterPro" id="IPR017884">
    <property type="entry name" value="SANT_dom"/>
</dbReference>
<dbReference type="OrthoDB" id="2143914at2759"/>
<evidence type="ECO:0000313" key="6">
    <source>
        <dbReference type="EMBL" id="GMH98382.1"/>
    </source>
</evidence>
<feature type="domain" description="HTH myb-type" evidence="5">
    <location>
        <begin position="93"/>
        <end position="143"/>
    </location>
</feature>
<dbReference type="InterPro" id="IPR009057">
    <property type="entry name" value="Homeodomain-like_sf"/>
</dbReference>